<dbReference type="EMBL" id="BLTE01000005">
    <property type="protein sequence ID" value="GFK93686.1"/>
    <property type="molecule type" value="Genomic_DNA"/>
</dbReference>
<protein>
    <recommendedName>
        <fullName evidence="3">SAF domain-containing protein</fullName>
    </recommendedName>
</protein>
<proteinExistence type="predicted"/>
<organism evidence="4 5">
    <name type="scientific">Fundidesulfovibrio magnetotacticus</name>
    <dbReference type="NCBI Taxonomy" id="2730080"/>
    <lineage>
        <taxon>Bacteria</taxon>
        <taxon>Pseudomonadati</taxon>
        <taxon>Thermodesulfobacteriota</taxon>
        <taxon>Desulfovibrionia</taxon>
        <taxon>Desulfovibrionales</taxon>
        <taxon>Desulfovibrionaceae</taxon>
        <taxon>Fundidesulfovibrio</taxon>
    </lineage>
</organism>
<reference evidence="4 5" key="2">
    <citation type="submission" date="2020-05" db="EMBL/GenBank/DDBJ databases">
        <title>Draft genome sequence of Desulfovibrio sp. strainFSS-1.</title>
        <authorList>
            <person name="Shimoshige H."/>
            <person name="Kobayashi H."/>
            <person name="Maekawa T."/>
        </authorList>
    </citation>
    <scope>NUCLEOTIDE SEQUENCE [LARGE SCALE GENOMIC DNA]</scope>
    <source>
        <strain evidence="4 5">SIID29052-01</strain>
    </source>
</reference>
<gene>
    <name evidence="4" type="ORF">NNJEOMEG_01520</name>
</gene>
<dbReference type="Pfam" id="PF16976">
    <property type="entry name" value="RcpC"/>
    <property type="match status" value="1"/>
</dbReference>
<keyword evidence="2" id="KW-1133">Transmembrane helix</keyword>
<evidence type="ECO:0000256" key="2">
    <source>
        <dbReference type="SAM" id="Phobius"/>
    </source>
</evidence>
<feature type="region of interest" description="Disordered" evidence="1">
    <location>
        <begin position="241"/>
        <end position="290"/>
    </location>
</feature>
<feature type="domain" description="SAF" evidence="3">
    <location>
        <begin position="47"/>
        <end position="109"/>
    </location>
</feature>
<comment type="caution">
    <text evidence="4">The sequence shown here is derived from an EMBL/GenBank/DDBJ whole genome shotgun (WGS) entry which is preliminary data.</text>
</comment>
<dbReference type="Proteomes" id="UP000494245">
    <property type="component" value="Unassembled WGS sequence"/>
</dbReference>
<keyword evidence="2" id="KW-0472">Membrane</keyword>
<dbReference type="Pfam" id="PF08666">
    <property type="entry name" value="SAF"/>
    <property type="match status" value="1"/>
</dbReference>
<evidence type="ECO:0000313" key="4">
    <source>
        <dbReference type="EMBL" id="GFK93686.1"/>
    </source>
</evidence>
<feature type="compositionally biased region" description="Basic and acidic residues" evidence="1">
    <location>
        <begin position="266"/>
        <end position="290"/>
    </location>
</feature>
<dbReference type="SMART" id="SM00858">
    <property type="entry name" value="SAF"/>
    <property type="match status" value="1"/>
</dbReference>
<dbReference type="InterPro" id="IPR017592">
    <property type="entry name" value="Pilus_assmbl_Flp-typ_CpaB"/>
</dbReference>
<dbReference type="AlphaFoldDB" id="A0A6V8LV38"/>
<dbReference type="NCBIfam" id="TIGR03177">
    <property type="entry name" value="pilus_cpaB"/>
    <property type="match status" value="1"/>
</dbReference>
<evidence type="ECO:0000313" key="5">
    <source>
        <dbReference type="Proteomes" id="UP000494245"/>
    </source>
</evidence>
<accession>A0A6V8LV38</accession>
<name>A0A6V8LV38_9BACT</name>
<dbReference type="CDD" id="cd11614">
    <property type="entry name" value="SAF_CpaB_FlgA_like"/>
    <property type="match status" value="1"/>
</dbReference>
<keyword evidence="5" id="KW-1185">Reference proteome</keyword>
<dbReference type="RefSeq" id="WP_173082964.1">
    <property type="nucleotide sequence ID" value="NZ_BLTE01000005.1"/>
</dbReference>
<feature type="compositionally biased region" description="Basic and acidic residues" evidence="1">
    <location>
        <begin position="246"/>
        <end position="255"/>
    </location>
</feature>
<keyword evidence="2" id="KW-0812">Transmembrane</keyword>
<evidence type="ECO:0000259" key="3">
    <source>
        <dbReference type="SMART" id="SM00858"/>
    </source>
</evidence>
<sequence>MNRSRILLHGAIALVLSLTAGFLVFSWLQGQGKKRQAPVEQAAPAQVQLAVAAKPLARGERLGPGNLSMAPYFEKSVPPGSFTALDALEGRVVMVPLGVNEPVTQDKLFPAGSSGSGLETRLGEGRRALAVRGNRVMGLGGLILPGARVDVLMTVDDPDKQGQKLAKVILENMLVLAVGAQADRPQGGKEEMLGETYTLEATPAEAEKLALAGVQGELHLALRGPLDRETVLTSGASLRGNLASLRETDPPKDAPPDQTKAQPMVEEIRGAKREVAPLGSKDARKTGGKP</sequence>
<reference evidence="4 5" key="1">
    <citation type="submission" date="2020-04" db="EMBL/GenBank/DDBJ databases">
        <authorList>
            <consortium name="Desulfovibrio sp. FSS-1 genome sequencing consortium"/>
            <person name="Shimoshige H."/>
            <person name="Kobayashi H."/>
            <person name="Maekawa T."/>
        </authorList>
    </citation>
    <scope>NUCLEOTIDE SEQUENCE [LARGE SCALE GENOMIC DNA]</scope>
    <source>
        <strain evidence="4 5">SIID29052-01</strain>
    </source>
</reference>
<dbReference type="InterPro" id="IPR031571">
    <property type="entry name" value="RcpC_dom"/>
</dbReference>
<evidence type="ECO:0000256" key="1">
    <source>
        <dbReference type="SAM" id="MobiDB-lite"/>
    </source>
</evidence>
<dbReference type="InterPro" id="IPR013974">
    <property type="entry name" value="SAF"/>
</dbReference>
<feature type="transmembrane region" description="Helical" evidence="2">
    <location>
        <begin position="6"/>
        <end position="28"/>
    </location>
</feature>